<feature type="region of interest" description="Disordered" evidence="8">
    <location>
        <begin position="223"/>
        <end position="253"/>
    </location>
</feature>
<dbReference type="OrthoDB" id="9803913at2"/>
<evidence type="ECO:0000259" key="9">
    <source>
        <dbReference type="PROSITE" id="PS51193"/>
    </source>
</evidence>
<evidence type="ECO:0000256" key="3">
    <source>
        <dbReference type="ARBA" id="ARBA00022801"/>
    </source>
</evidence>
<dbReference type="GO" id="GO:0006139">
    <property type="term" value="P:nucleobase-containing compound metabolic process"/>
    <property type="evidence" value="ECO:0007669"/>
    <property type="project" value="InterPro"/>
</dbReference>
<accession>A0A1I7KUV1</accession>
<dbReference type="PANTHER" id="PTHR11472">
    <property type="entry name" value="DNA REPAIR DEAD HELICASE RAD3/XP-D SUBFAMILY MEMBER"/>
    <property type="match status" value="1"/>
</dbReference>
<dbReference type="RefSeq" id="WP_074954950.1">
    <property type="nucleotide sequence ID" value="NZ_FPBV01000019.1"/>
</dbReference>
<keyword evidence="10" id="KW-0347">Helicase</keyword>
<evidence type="ECO:0000313" key="10">
    <source>
        <dbReference type="EMBL" id="SFV01074.1"/>
    </source>
</evidence>
<dbReference type="EMBL" id="FPBV01000019">
    <property type="protein sequence ID" value="SFV01074.1"/>
    <property type="molecule type" value="Genomic_DNA"/>
</dbReference>
<proteinExistence type="inferred from homology"/>
<evidence type="ECO:0000256" key="6">
    <source>
        <dbReference type="ARBA" id="ARBA00044969"/>
    </source>
</evidence>
<evidence type="ECO:0000256" key="2">
    <source>
        <dbReference type="ARBA" id="ARBA00022741"/>
    </source>
</evidence>
<feature type="compositionally biased region" description="Acidic residues" evidence="8">
    <location>
        <begin position="224"/>
        <end position="233"/>
    </location>
</feature>
<dbReference type="InterPro" id="IPR014013">
    <property type="entry name" value="Helic_SF1/SF2_ATP-bd_DinG/Rad3"/>
</dbReference>
<organism evidence="10 11">
    <name type="scientific">Alicyclobacillus macrosporangiidus</name>
    <dbReference type="NCBI Taxonomy" id="392015"/>
    <lineage>
        <taxon>Bacteria</taxon>
        <taxon>Bacillati</taxon>
        <taxon>Bacillota</taxon>
        <taxon>Bacilli</taxon>
        <taxon>Bacillales</taxon>
        <taxon>Alicyclobacillaceae</taxon>
        <taxon>Alicyclobacillus</taxon>
    </lineage>
</organism>
<dbReference type="InterPro" id="IPR014001">
    <property type="entry name" value="Helicase_ATP-bd"/>
</dbReference>
<dbReference type="PROSITE" id="PS51193">
    <property type="entry name" value="HELICASE_ATP_BIND_2"/>
    <property type="match status" value="1"/>
</dbReference>
<dbReference type="InterPro" id="IPR027417">
    <property type="entry name" value="P-loop_NTPase"/>
</dbReference>
<evidence type="ECO:0000256" key="5">
    <source>
        <dbReference type="ARBA" id="ARBA00038058"/>
    </source>
</evidence>
<evidence type="ECO:0000256" key="7">
    <source>
        <dbReference type="ARBA" id="ARBA00048954"/>
    </source>
</evidence>
<dbReference type="AlphaFoldDB" id="A0A1I7KUV1"/>
<dbReference type="PANTHER" id="PTHR11472:SF34">
    <property type="entry name" value="REGULATOR OF TELOMERE ELONGATION HELICASE 1"/>
    <property type="match status" value="1"/>
</dbReference>
<reference evidence="11" key="1">
    <citation type="submission" date="2016-10" db="EMBL/GenBank/DDBJ databases">
        <authorList>
            <person name="Varghese N."/>
        </authorList>
    </citation>
    <scope>NUCLEOTIDE SEQUENCE [LARGE SCALE GENOMIC DNA]</scope>
    <source>
        <strain evidence="11">DSM 17980</strain>
    </source>
</reference>
<dbReference type="Pfam" id="PF13307">
    <property type="entry name" value="Helicase_C_2"/>
    <property type="match status" value="1"/>
</dbReference>
<keyword evidence="2" id="KW-0547">Nucleotide-binding</keyword>
<keyword evidence="4" id="KW-0067">ATP-binding</keyword>
<name>A0A1I7KUV1_9BACL</name>
<dbReference type="Gene3D" id="3.40.50.300">
    <property type="entry name" value="P-loop containing nucleotide triphosphate hydrolases"/>
    <property type="match status" value="2"/>
</dbReference>
<feature type="domain" description="Helicase ATP-binding" evidence="9">
    <location>
        <begin position="272"/>
        <end position="537"/>
    </location>
</feature>
<dbReference type="GO" id="GO:0003676">
    <property type="term" value="F:nucleic acid binding"/>
    <property type="evidence" value="ECO:0007669"/>
    <property type="project" value="InterPro"/>
</dbReference>
<dbReference type="GO" id="GO:0043139">
    <property type="term" value="F:5'-3' DNA helicase activity"/>
    <property type="evidence" value="ECO:0007669"/>
    <property type="project" value="UniProtKB-EC"/>
</dbReference>
<keyword evidence="11" id="KW-1185">Reference proteome</keyword>
<comment type="similarity">
    <text evidence="5">Belongs to the helicase family. DinG subfamily.</text>
</comment>
<dbReference type="EC" id="5.6.2.3" evidence="6"/>
<evidence type="ECO:0000313" key="11">
    <source>
        <dbReference type="Proteomes" id="UP000183508"/>
    </source>
</evidence>
<comment type="cofactor">
    <cofactor evidence="1">
        <name>[4Fe-4S] cluster</name>
        <dbReference type="ChEBI" id="CHEBI:49883"/>
    </cofactor>
</comment>
<dbReference type="SMART" id="SM00487">
    <property type="entry name" value="DEXDc"/>
    <property type="match status" value="1"/>
</dbReference>
<evidence type="ECO:0000256" key="4">
    <source>
        <dbReference type="ARBA" id="ARBA00022840"/>
    </source>
</evidence>
<dbReference type="Proteomes" id="UP000183508">
    <property type="component" value="Unassembled WGS sequence"/>
</dbReference>
<protein>
    <recommendedName>
        <fullName evidence="6">DNA 5'-3' helicase</fullName>
        <ecNumber evidence="6">5.6.2.3</ecNumber>
    </recommendedName>
</protein>
<keyword evidence="3" id="KW-0378">Hydrolase</keyword>
<dbReference type="GO" id="GO:0016818">
    <property type="term" value="F:hydrolase activity, acting on acid anhydrides, in phosphorus-containing anhydrides"/>
    <property type="evidence" value="ECO:0007669"/>
    <property type="project" value="InterPro"/>
</dbReference>
<dbReference type="InterPro" id="IPR006555">
    <property type="entry name" value="ATP-dep_Helicase_C"/>
</dbReference>
<comment type="catalytic activity">
    <reaction evidence="7">
        <text>ATP + H2O = ADP + phosphate + H(+)</text>
        <dbReference type="Rhea" id="RHEA:13065"/>
        <dbReference type="ChEBI" id="CHEBI:15377"/>
        <dbReference type="ChEBI" id="CHEBI:15378"/>
        <dbReference type="ChEBI" id="CHEBI:30616"/>
        <dbReference type="ChEBI" id="CHEBI:43474"/>
        <dbReference type="ChEBI" id="CHEBI:456216"/>
        <dbReference type="EC" id="5.6.2.3"/>
    </reaction>
</comment>
<dbReference type="SUPFAM" id="SSF52540">
    <property type="entry name" value="P-loop containing nucleoside triphosphate hydrolases"/>
    <property type="match status" value="2"/>
</dbReference>
<dbReference type="SMART" id="SM00491">
    <property type="entry name" value="HELICc2"/>
    <property type="match status" value="1"/>
</dbReference>
<evidence type="ECO:0000256" key="8">
    <source>
        <dbReference type="SAM" id="MobiDB-lite"/>
    </source>
</evidence>
<dbReference type="InterPro" id="IPR045028">
    <property type="entry name" value="DinG/Rad3-like"/>
</dbReference>
<dbReference type="STRING" id="392015.SAMN05421543_11938"/>
<dbReference type="Pfam" id="PF00270">
    <property type="entry name" value="DEAD"/>
    <property type="match status" value="1"/>
</dbReference>
<evidence type="ECO:0000256" key="1">
    <source>
        <dbReference type="ARBA" id="ARBA00001966"/>
    </source>
</evidence>
<dbReference type="GO" id="GO:0005524">
    <property type="term" value="F:ATP binding"/>
    <property type="evidence" value="ECO:0007669"/>
    <property type="project" value="UniProtKB-KW"/>
</dbReference>
<gene>
    <name evidence="10" type="ORF">SAMN05421543_11938</name>
</gene>
<dbReference type="InterPro" id="IPR011545">
    <property type="entry name" value="DEAD/DEAH_box_helicase_dom"/>
</dbReference>
<sequence>MKVIVVHLNTRQDGAIPSLDAACWQDGVWTDTLQRITPPSGRGAKRGEDSADEAWTAFAEHLAGGATLAIESTTTLERLDEMFRGAVVWPDAADVLDLTQMARILAPEWTSVVHLPAEAAEDAEDAAPDNPSRRLWEALTDRALRLPVHTLQQMAHIALFLSRPFADWLQWAAEQRQARAGLALPEGCRQIQSLVFRDDPAAGLAESGDAADGKRMVRTSADVDAGDTDEEADATGAPSAGDVDAPDASPARADGVADAWPLAEDLLGPEGPFASRLPGFQVRQGQLEMARAVREALDADAHLMVEAGTGTGKSLAYLVPAALYALSRDTRVVVSTHTIALQDQIEHRDFPLLRSVIEHPLELAVLKGRTHYVCMRKLQQEVHTANWATDPGELEAYLRLLAWLVETETGDREELPVHGRMHEVWSRVQSETETCIGKRCPFFKPCYYFRARGRAYQADVVIANHSLVFSDLKAERRVLPRYDKLIVDEAHHLEEEATRHLGDEVHWGAIAAMMQRLAREGGRSGVIPELLHRLQGAESAAQRVAGPLEQLLERLADVRKCVEAAFTALAALVPPGQSELRLTPAVQSAAAWQAYQEQTQQLGDQIRELERIAARLEDAAQVDDADLSGRLVDARGFLMALTDQLRVLMEGAHLADEAWVTWVQAGPREGSASGPLRISLHRAPIDVASILREYLFDATSSVILTSATLTVDGEFHHAVRRFGLAGAQKEGRLRTLTVASPFSMSRQALLCVPTDVPELARMEPEEAAPWVGESIVQLARVSGGRLLALFTSHALLRATAERARPALAPHGIVVYAQGVDGGRTQLLDAFRKNPRSVLFGTQSFWEGIDLPGDQLVALVIVRLPFSPPSHPVHQARCERLEAEGLNPFAFHSLPDAVVRFRQGVGRLIRTVDDRGVVVVFDKRIITHAYGRTFIRSIPGLRAVTGRERDVLARAAAFLRGQRTPG</sequence>